<dbReference type="InterPro" id="IPR000477">
    <property type="entry name" value="RT_dom"/>
</dbReference>
<dbReference type="Pfam" id="PF00078">
    <property type="entry name" value="RVT_1"/>
    <property type="match status" value="1"/>
</dbReference>
<dbReference type="PROSITE" id="PS50878">
    <property type="entry name" value="RT_POL"/>
    <property type="match status" value="1"/>
</dbReference>
<evidence type="ECO:0000313" key="2">
    <source>
        <dbReference type="EMBL" id="GFR81740.1"/>
    </source>
</evidence>
<dbReference type="Proteomes" id="UP000762676">
    <property type="component" value="Unassembled WGS sequence"/>
</dbReference>
<dbReference type="CDD" id="cd01650">
    <property type="entry name" value="RT_nLTR_like"/>
    <property type="match status" value="1"/>
</dbReference>
<keyword evidence="2" id="KW-0695">RNA-directed DNA polymerase</keyword>
<dbReference type="GO" id="GO:0003964">
    <property type="term" value="F:RNA-directed DNA polymerase activity"/>
    <property type="evidence" value="ECO:0007669"/>
    <property type="project" value="UniProtKB-KW"/>
</dbReference>
<feature type="domain" description="Reverse transcriptase" evidence="1">
    <location>
        <begin position="19"/>
        <end position="189"/>
    </location>
</feature>
<dbReference type="PANTHER" id="PTHR19446">
    <property type="entry name" value="REVERSE TRANSCRIPTASES"/>
    <property type="match status" value="1"/>
</dbReference>
<organism evidence="2 3">
    <name type="scientific">Elysia marginata</name>
    <dbReference type="NCBI Taxonomy" id="1093978"/>
    <lineage>
        <taxon>Eukaryota</taxon>
        <taxon>Metazoa</taxon>
        <taxon>Spiralia</taxon>
        <taxon>Lophotrochozoa</taxon>
        <taxon>Mollusca</taxon>
        <taxon>Gastropoda</taxon>
        <taxon>Heterobranchia</taxon>
        <taxon>Euthyneura</taxon>
        <taxon>Panpulmonata</taxon>
        <taxon>Sacoglossa</taxon>
        <taxon>Placobranchoidea</taxon>
        <taxon>Plakobranchidae</taxon>
        <taxon>Elysia</taxon>
    </lineage>
</organism>
<evidence type="ECO:0000259" key="1">
    <source>
        <dbReference type="PROSITE" id="PS50878"/>
    </source>
</evidence>
<gene>
    <name evidence="2" type="ORF">ElyMa_004078400</name>
</gene>
<sequence length="189" mass="22214">MKKGLEESGVDIMVDIIGTVWEEEEMPENWKQSEIVPIYKQKGDPLDCGHYRGIKLLEHGMKILEKIIEGRLRKTVEINPMQFGFMPGRGTTDAIFTFQQIKEKHQEKKVEMFTTFVDLEKAYDRVPRDLVYWSLRKREVPKKLIRLVKATYKRQQQWCAQLMAKQVSLRLRLDSTRDQALAPFSLPLC</sequence>
<dbReference type="EMBL" id="BMAT01008291">
    <property type="protein sequence ID" value="GFR81740.1"/>
    <property type="molecule type" value="Genomic_DNA"/>
</dbReference>
<proteinExistence type="predicted"/>
<reference evidence="2 3" key="1">
    <citation type="journal article" date="2021" name="Elife">
        <title>Chloroplast acquisition without the gene transfer in kleptoplastic sea slugs, Plakobranchus ocellatus.</title>
        <authorList>
            <person name="Maeda T."/>
            <person name="Takahashi S."/>
            <person name="Yoshida T."/>
            <person name="Shimamura S."/>
            <person name="Takaki Y."/>
            <person name="Nagai Y."/>
            <person name="Toyoda A."/>
            <person name="Suzuki Y."/>
            <person name="Arimoto A."/>
            <person name="Ishii H."/>
            <person name="Satoh N."/>
            <person name="Nishiyama T."/>
            <person name="Hasebe M."/>
            <person name="Maruyama T."/>
            <person name="Minagawa J."/>
            <person name="Obokata J."/>
            <person name="Shigenobu S."/>
        </authorList>
    </citation>
    <scope>NUCLEOTIDE SEQUENCE [LARGE SCALE GENOMIC DNA]</scope>
</reference>
<name>A0AAV4GAY0_9GAST</name>
<protein>
    <submittedName>
        <fullName evidence="2">RNA-directed DNA polymerase (Reverse transcriptase) domain containing protein</fullName>
    </submittedName>
</protein>
<keyword evidence="2" id="KW-0548">Nucleotidyltransferase</keyword>
<keyword evidence="2" id="KW-0808">Transferase</keyword>
<keyword evidence="3" id="KW-1185">Reference proteome</keyword>
<evidence type="ECO:0000313" key="3">
    <source>
        <dbReference type="Proteomes" id="UP000762676"/>
    </source>
</evidence>
<dbReference type="AlphaFoldDB" id="A0AAV4GAY0"/>
<accession>A0AAV4GAY0</accession>
<comment type="caution">
    <text evidence="2">The sequence shown here is derived from an EMBL/GenBank/DDBJ whole genome shotgun (WGS) entry which is preliminary data.</text>
</comment>